<keyword evidence="2" id="KW-0238">DNA-binding</keyword>
<dbReference type="eggNOG" id="COG1609">
    <property type="taxonomic scope" value="Bacteria"/>
</dbReference>
<dbReference type="STRING" id="756272.Plabr_3219"/>
<dbReference type="Gene3D" id="3.40.50.2300">
    <property type="match status" value="2"/>
</dbReference>
<keyword evidence="1" id="KW-0805">Transcription regulation</keyword>
<dbReference type="OrthoDB" id="9795616at2"/>
<evidence type="ECO:0000259" key="4">
    <source>
        <dbReference type="PROSITE" id="PS01124"/>
    </source>
</evidence>
<dbReference type="Pfam" id="PF13377">
    <property type="entry name" value="Peripla_BP_3"/>
    <property type="match status" value="1"/>
</dbReference>
<evidence type="ECO:0000256" key="2">
    <source>
        <dbReference type="ARBA" id="ARBA00023125"/>
    </source>
</evidence>
<dbReference type="PANTHER" id="PTHR30146">
    <property type="entry name" value="LACI-RELATED TRANSCRIPTIONAL REPRESSOR"/>
    <property type="match status" value="1"/>
</dbReference>
<dbReference type="Gene3D" id="1.10.10.60">
    <property type="entry name" value="Homeodomain-like"/>
    <property type="match status" value="1"/>
</dbReference>
<keyword evidence="3" id="KW-0804">Transcription</keyword>
<dbReference type="InterPro" id="IPR028082">
    <property type="entry name" value="Peripla_BP_I"/>
</dbReference>
<protein>
    <submittedName>
        <fullName evidence="5">Transcriptional regulator, AraC family</fullName>
    </submittedName>
</protein>
<sequence>MATPHVALLIETSRSYGRELLQGVRQFEATHGPWSCFMELRALDSPLPPWLKSWRGDGILTRTSSAEAAKEIRKLDVPTVELRLSRQNIGFPFVGVDNEALVRKVVRYFLDNGHRDFAVYALDTEVYFAERCDRFVDAVAANGGNCHVLRQQGQSEKPKQWERQQARIVQWVRQLPKPIAIFACTDQLGYWLLDACQRAGVAVPEEAAVVGVENDESLCEMASPPLTSIPLGGKQVGYAAAEMLHRWMNGEPPAEKQLLLPPPDPVVRQSSDSVAIDDADLSKALEFIRRRATAGIGVDDILREVPISRSSLERKMRKLIGRSPNQEINRVRLEAVKRLLAETDLTLDVIANRCGFGHVQYLSTLFKSEHDMTPGQWRTRQG</sequence>
<gene>
    <name evidence="5" type="ordered locus">Plabr_3219</name>
</gene>
<dbReference type="CDD" id="cd01543">
    <property type="entry name" value="PBP1_XylR"/>
    <property type="match status" value="1"/>
</dbReference>
<proteinExistence type="predicted"/>
<evidence type="ECO:0000256" key="3">
    <source>
        <dbReference type="ARBA" id="ARBA00023163"/>
    </source>
</evidence>
<reference evidence="6" key="1">
    <citation type="submission" date="2011-02" db="EMBL/GenBank/DDBJ databases">
        <title>The complete genome of Planctomyces brasiliensis DSM 5305.</title>
        <authorList>
            <person name="Lucas S."/>
            <person name="Copeland A."/>
            <person name="Lapidus A."/>
            <person name="Bruce D."/>
            <person name="Goodwin L."/>
            <person name="Pitluck S."/>
            <person name="Kyrpides N."/>
            <person name="Mavromatis K."/>
            <person name="Pagani I."/>
            <person name="Ivanova N."/>
            <person name="Ovchinnikova G."/>
            <person name="Lu M."/>
            <person name="Detter J.C."/>
            <person name="Han C."/>
            <person name="Land M."/>
            <person name="Hauser L."/>
            <person name="Markowitz V."/>
            <person name="Cheng J.-F."/>
            <person name="Hugenholtz P."/>
            <person name="Woyke T."/>
            <person name="Wu D."/>
            <person name="Tindall B."/>
            <person name="Pomrenke H.G."/>
            <person name="Brambilla E."/>
            <person name="Klenk H.-P."/>
            <person name="Eisen J.A."/>
        </authorList>
    </citation>
    <scope>NUCLEOTIDE SEQUENCE [LARGE SCALE GENOMIC DNA]</scope>
    <source>
        <strain evidence="6">ATCC 49424 / DSM 5305 / JCM 21570 / NBRC 103401 / IFAM 1448</strain>
    </source>
</reference>
<dbReference type="AlphaFoldDB" id="F0SJK4"/>
<accession>F0SJK4</accession>
<dbReference type="PROSITE" id="PS00041">
    <property type="entry name" value="HTH_ARAC_FAMILY_1"/>
    <property type="match status" value="1"/>
</dbReference>
<dbReference type="InterPro" id="IPR018060">
    <property type="entry name" value="HTH_AraC"/>
</dbReference>
<dbReference type="HOGENOM" id="CLU_042405_1_0_0"/>
<dbReference type="EMBL" id="CP002546">
    <property type="protein sequence ID" value="ADY60816.1"/>
    <property type="molecule type" value="Genomic_DNA"/>
</dbReference>
<evidence type="ECO:0000313" key="6">
    <source>
        <dbReference type="Proteomes" id="UP000006860"/>
    </source>
</evidence>
<keyword evidence="6" id="KW-1185">Reference proteome</keyword>
<organism evidence="5 6">
    <name type="scientific">Rubinisphaera brasiliensis (strain ATCC 49424 / DSM 5305 / JCM 21570 / IAM 15109 / NBRC 103401 / IFAM 1448)</name>
    <name type="common">Planctomyces brasiliensis</name>
    <dbReference type="NCBI Taxonomy" id="756272"/>
    <lineage>
        <taxon>Bacteria</taxon>
        <taxon>Pseudomonadati</taxon>
        <taxon>Planctomycetota</taxon>
        <taxon>Planctomycetia</taxon>
        <taxon>Planctomycetales</taxon>
        <taxon>Planctomycetaceae</taxon>
        <taxon>Rubinisphaera</taxon>
    </lineage>
</organism>
<dbReference type="RefSeq" id="WP_013629537.1">
    <property type="nucleotide sequence ID" value="NC_015174.1"/>
</dbReference>
<dbReference type="eggNOG" id="COG2207">
    <property type="taxonomic scope" value="Bacteria"/>
</dbReference>
<feature type="domain" description="HTH araC/xylS-type" evidence="4">
    <location>
        <begin position="282"/>
        <end position="380"/>
    </location>
</feature>
<dbReference type="GO" id="GO:0000976">
    <property type="term" value="F:transcription cis-regulatory region binding"/>
    <property type="evidence" value="ECO:0007669"/>
    <property type="project" value="TreeGrafter"/>
</dbReference>
<dbReference type="Pfam" id="PF12833">
    <property type="entry name" value="HTH_18"/>
    <property type="match status" value="1"/>
</dbReference>
<dbReference type="GO" id="GO:0003700">
    <property type="term" value="F:DNA-binding transcription factor activity"/>
    <property type="evidence" value="ECO:0007669"/>
    <property type="project" value="InterPro"/>
</dbReference>
<dbReference type="Proteomes" id="UP000006860">
    <property type="component" value="Chromosome"/>
</dbReference>
<dbReference type="PROSITE" id="PS01124">
    <property type="entry name" value="HTH_ARAC_FAMILY_2"/>
    <property type="match status" value="1"/>
</dbReference>
<dbReference type="SUPFAM" id="SSF46689">
    <property type="entry name" value="Homeodomain-like"/>
    <property type="match status" value="1"/>
</dbReference>
<dbReference type="KEGG" id="pbs:Plabr_3219"/>
<dbReference type="InterPro" id="IPR009057">
    <property type="entry name" value="Homeodomain-like_sf"/>
</dbReference>
<evidence type="ECO:0000256" key="1">
    <source>
        <dbReference type="ARBA" id="ARBA00023015"/>
    </source>
</evidence>
<evidence type="ECO:0000313" key="5">
    <source>
        <dbReference type="EMBL" id="ADY60816.1"/>
    </source>
</evidence>
<dbReference type="InterPro" id="IPR046335">
    <property type="entry name" value="LacI/GalR-like_sensor"/>
</dbReference>
<dbReference type="SMART" id="SM00342">
    <property type="entry name" value="HTH_ARAC"/>
    <property type="match status" value="1"/>
</dbReference>
<name>F0SJK4_RUBBR</name>
<dbReference type="SUPFAM" id="SSF53822">
    <property type="entry name" value="Periplasmic binding protein-like I"/>
    <property type="match status" value="1"/>
</dbReference>
<dbReference type="InterPro" id="IPR018062">
    <property type="entry name" value="HTH_AraC-typ_CS"/>
</dbReference>
<dbReference type="PANTHER" id="PTHR30146:SF24">
    <property type="entry name" value="XYLOSE OPERON REGULATORY PROTEIN"/>
    <property type="match status" value="1"/>
</dbReference>